<dbReference type="InterPro" id="IPR013320">
    <property type="entry name" value="ConA-like_dom_sf"/>
</dbReference>
<dbReference type="EMBL" id="JARBJD010000382">
    <property type="protein sequence ID" value="KAK2942797.1"/>
    <property type="molecule type" value="Genomic_DNA"/>
</dbReference>
<evidence type="ECO:0000256" key="4">
    <source>
        <dbReference type="ARBA" id="ARBA00022801"/>
    </source>
</evidence>
<dbReference type="Pfam" id="PF00622">
    <property type="entry name" value="SPRY"/>
    <property type="match status" value="1"/>
</dbReference>
<dbReference type="InterPro" id="IPR011545">
    <property type="entry name" value="DEAD/DEAH_box_helicase_dom"/>
</dbReference>
<feature type="domain" description="B30.2/SPRY" evidence="8">
    <location>
        <begin position="497"/>
        <end position="677"/>
    </location>
</feature>
<dbReference type="PROSITE" id="PS51192">
    <property type="entry name" value="HELICASE_ATP_BIND_1"/>
    <property type="match status" value="1"/>
</dbReference>
<accession>A0ABQ9WTH5</accession>
<evidence type="ECO:0000313" key="11">
    <source>
        <dbReference type="EMBL" id="KAK2942797.1"/>
    </source>
</evidence>
<dbReference type="InterPro" id="IPR043136">
    <property type="entry name" value="B30.2/SPRY_sf"/>
</dbReference>
<dbReference type="Gene3D" id="3.40.50.720">
    <property type="entry name" value="NAD(P)-binding Rossmann-like Domain"/>
    <property type="match status" value="1"/>
</dbReference>
<dbReference type="Gene3D" id="3.40.50.300">
    <property type="entry name" value="P-loop containing nucleotide triphosphate hydrolases"/>
    <property type="match status" value="3"/>
</dbReference>
<dbReference type="SMART" id="SM00487">
    <property type="entry name" value="DEXDc"/>
    <property type="match status" value="1"/>
</dbReference>
<keyword evidence="6" id="KW-0269">Exonuclease</keyword>
<dbReference type="PROSITE" id="PS50188">
    <property type="entry name" value="B302_SPRY"/>
    <property type="match status" value="1"/>
</dbReference>
<keyword evidence="5 11" id="KW-0347">Helicase</keyword>
<dbReference type="PROSITE" id="PS51194">
    <property type="entry name" value="HELICASE_CTER"/>
    <property type="match status" value="1"/>
</dbReference>
<dbReference type="Pfam" id="PF00270">
    <property type="entry name" value="DEAD"/>
    <property type="match status" value="2"/>
</dbReference>
<keyword evidence="7" id="KW-0067">ATP-binding</keyword>
<feature type="domain" description="Helicase C-terminal" evidence="10">
    <location>
        <begin position="922"/>
        <end position="1082"/>
    </location>
</feature>
<evidence type="ECO:0000256" key="7">
    <source>
        <dbReference type="ARBA" id="ARBA00022840"/>
    </source>
</evidence>
<dbReference type="Pfam" id="PF02625">
    <property type="entry name" value="XdhC_CoxI"/>
    <property type="match status" value="1"/>
</dbReference>
<keyword evidence="3" id="KW-0547">Nucleotide-binding</keyword>
<dbReference type="InterPro" id="IPR027051">
    <property type="entry name" value="XdhC_Rossmann_dom"/>
</dbReference>
<evidence type="ECO:0000259" key="9">
    <source>
        <dbReference type="PROSITE" id="PS51192"/>
    </source>
</evidence>
<dbReference type="SUPFAM" id="SSF49899">
    <property type="entry name" value="Concanavalin A-like lectins/glucanases"/>
    <property type="match status" value="1"/>
</dbReference>
<dbReference type="GO" id="GO:0016787">
    <property type="term" value="F:hydrolase activity"/>
    <property type="evidence" value="ECO:0007669"/>
    <property type="project" value="UniProtKB-KW"/>
</dbReference>
<dbReference type="SMART" id="SM00490">
    <property type="entry name" value="HELICc"/>
    <property type="match status" value="1"/>
</dbReference>
<dbReference type="InterPro" id="IPR003877">
    <property type="entry name" value="SPRY_dom"/>
</dbReference>
<dbReference type="InterPro" id="IPR000629">
    <property type="entry name" value="RNA-helicase_DEAD-box_CS"/>
</dbReference>
<dbReference type="PANTHER" id="PTHR47959">
    <property type="entry name" value="ATP-DEPENDENT RNA HELICASE RHLE-RELATED"/>
    <property type="match status" value="1"/>
</dbReference>
<evidence type="ECO:0000256" key="3">
    <source>
        <dbReference type="ARBA" id="ARBA00022741"/>
    </source>
</evidence>
<dbReference type="SMART" id="SM00449">
    <property type="entry name" value="SPRY"/>
    <property type="match status" value="1"/>
</dbReference>
<proteinExistence type="inferred from homology"/>
<dbReference type="InterPro" id="IPR014001">
    <property type="entry name" value="Helicase_ATP-bd"/>
</dbReference>
<organism evidence="11 12">
    <name type="scientific">Blattamonas nauphoetae</name>
    <dbReference type="NCBI Taxonomy" id="2049346"/>
    <lineage>
        <taxon>Eukaryota</taxon>
        <taxon>Metamonada</taxon>
        <taxon>Preaxostyla</taxon>
        <taxon>Oxymonadida</taxon>
        <taxon>Blattamonas</taxon>
    </lineage>
</organism>
<dbReference type="InterPro" id="IPR050079">
    <property type="entry name" value="DEAD_box_RNA_helicase"/>
</dbReference>
<dbReference type="Proteomes" id="UP001281761">
    <property type="component" value="Unassembled WGS sequence"/>
</dbReference>
<dbReference type="GO" id="GO:0003724">
    <property type="term" value="F:RNA helicase activity"/>
    <property type="evidence" value="ECO:0007669"/>
    <property type="project" value="UniProtKB-EC"/>
</dbReference>
<dbReference type="InterPro" id="IPR001870">
    <property type="entry name" value="B30.2/SPRY"/>
</dbReference>
<feature type="domain" description="Helicase ATP-binding" evidence="9">
    <location>
        <begin position="718"/>
        <end position="859"/>
    </location>
</feature>
<evidence type="ECO:0000256" key="1">
    <source>
        <dbReference type="ARBA" id="ARBA00008765"/>
    </source>
</evidence>
<gene>
    <name evidence="11" type="ORF">BLNAU_22276</name>
</gene>
<dbReference type="SUPFAM" id="SSF52540">
    <property type="entry name" value="P-loop containing nucleoside triphosphate hydrolases"/>
    <property type="match status" value="2"/>
</dbReference>
<dbReference type="Gene3D" id="2.60.120.920">
    <property type="match status" value="1"/>
</dbReference>
<comment type="similarity">
    <text evidence="1">Belongs to the DEAD box helicase family. DDX1 subfamily.</text>
</comment>
<dbReference type="PROSITE" id="PS00039">
    <property type="entry name" value="DEAD_ATP_HELICASE"/>
    <property type="match status" value="1"/>
</dbReference>
<sequence length="1159" mass="127441">MDHSTISIIANSFTERRCLVTPIRVTGSLPTPKHGRMLCGPNGRICGTIGGGALEGFMVARSQEMIRKGITTPIIQTFILQSNNATSLGMVCGGSATVLIEHIVPEQQIEALLPENQREPFKRNQNVLKDGYSLFNSFLHSKIPNYNSELTYSCFESLSVRHIDTTIDITGVPEGSLDCDGGYSSNPVPVTVQRMTFILSCNPLKSTISERYIMVNKIGGFLTPSGDIDAIEGEMINFAQEHYTDDLFGQISLGGRTKSNSDFESLSSIQPATQLLIFGGGHCGKALFDVAQIAGFACCIYDDRDEFVSEERFPNAIERRTINFEQDLESIQVNSGSYIVAMTRGHSFDFDVVRSVLPRHPAFIGMIGSKAKCGRVRKQLEDAGFSHSQIGSIFAPIGMDTGGSAPGEIAVSVMAQILMHKYKKGNDWGKRCDERKHIIGESAQNLRNHPFSLSYVAPVQAEAIPLVLGGGDVCISSETGSGKTGAFALPLIQIVYEEKNEQTSTGVTGTVGENIAVGFDDHSCEPEISISEAGLVIQSTGPQWSGGRGNVGVRHGSFYFEATVLTEGIPRIGWSTITATLNLGTDKMGIGFGGTGKFAFAKQFENYGEAYGKGDVIGCFLQTSTDGENSEGLVWFSKNGKEFGKISLSSFFKDQLMYPTFCVKGCSLRFNFGSSEPFQHPPPSNFLSIPGTDCENSSLGVKYSPRAAPAQSDGPGAPLIFILEPSRELAEQTQKCILQLSSFLPAPGMNVVLLIGGDDMQQTHKQLASNPDIVISTTGRAMELIRTHKMTLAQVRGFVIDEADRLLDDNKDETAFDLWKMSGSELPKDKRMQTILVSATLHTPGMKKAMERITHFPTWVDMKGDKAVPETVHHTVIRIDPTKPWTQPAGNPVGTDGIYEIERNTTRPFMLSQEIKLRKAWACKDVLDRVNPEQAIIFCRTKQDCDNLETFFQQFNRKGALESLYSCVVLHGDRSPDERKRNFRTFQNGDVKYLICTDVAARGLDIQSLPCCINYTLPDTEENYIHRTGRVGRADRWGLAVSLVATEKEKVWYHTCPSRGKKCRNVRLTDEGGCTIWYDEPALFKLVEARLGNVTVPTLDEHLSGSVQVKYGLERAAEGSGRSHSDNIKESVEDLKRLEKEAQMSFLQFTSQFGSQRQG</sequence>
<dbReference type="EC" id="3.6.4.13" evidence="11"/>
<name>A0ABQ9WTH5_9EUKA</name>
<comment type="caution">
    <text evidence="11">The sequence shown here is derived from an EMBL/GenBank/DDBJ whole genome shotgun (WGS) entry which is preliminary data.</text>
</comment>
<evidence type="ECO:0000256" key="5">
    <source>
        <dbReference type="ARBA" id="ARBA00022806"/>
    </source>
</evidence>
<evidence type="ECO:0000313" key="12">
    <source>
        <dbReference type="Proteomes" id="UP001281761"/>
    </source>
</evidence>
<dbReference type="InterPro" id="IPR003777">
    <property type="entry name" value="XdhC_CoxI"/>
</dbReference>
<evidence type="ECO:0000256" key="6">
    <source>
        <dbReference type="ARBA" id="ARBA00022839"/>
    </source>
</evidence>
<keyword evidence="12" id="KW-1185">Reference proteome</keyword>
<protein>
    <submittedName>
        <fullName evidence="11">ATP-dependent RNA helicase Ddx1</fullName>
        <ecNumber evidence="11">3.6.4.13</ecNumber>
    </submittedName>
</protein>
<evidence type="ECO:0000259" key="10">
    <source>
        <dbReference type="PROSITE" id="PS51194"/>
    </source>
</evidence>
<evidence type="ECO:0000256" key="2">
    <source>
        <dbReference type="ARBA" id="ARBA00022722"/>
    </source>
</evidence>
<keyword evidence="4 11" id="KW-0378">Hydrolase</keyword>
<dbReference type="InterPro" id="IPR027417">
    <property type="entry name" value="P-loop_NTPase"/>
</dbReference>
<dbReference type="Pfam" id="PF13478">
    <property type="entry name" value="XdhC_C"/>
    <property type="match status" value="1"/>
</dbReference>
<reference evidence="11 12" key="1">
    <citation type="journal article" date="2022" name="bioRxiv">
        <title>Genomics of Preaxostyla Flagellates Illuminates Evolutionary Transitions and the Path Towards Mitochondrial Loss.</title>
        <authorList>
            <person name="Novak L.V.F."/>
            <person name="Treitli S.C."/>
            <person name="Pyrih J."/>
            <person name="Halakuc P."/>
            <person name="Pipaliya S.V."/>
            <person name="Vacek V."/>
            <person name="Brzon O."/>
            <person name="Soukal P."/>
            <person name="Eme L."/>
            <person name="Dacks J.B."/>
            <person name="Karnkowska A."/>
            <person name="Elias M."/>
            <person name="Hampl V."/>
        </authorList>
    </citation>
    <scope>NUCLEOTIDE SEQUENCE [LARGE SCALE GENOMIC DNA]</scope>
    <source>
        <strain evidence="11">NAU3</strain>
        <tissue evidence="11">Gut</tissue>
    </source>
</reference>
<dbReference type="PANTHER" id="PTHR47959:SF1">
    <property type="entry name" value="ATP-DEPENDENT RNA HELICASE DBPA"/>
    <property type="match status" value="1"/>
</dbReference>
<dbReference type="CDD" id="cd18787">
    <property type="entry name" value="SF2_C_DEAD"/>
    <property type="match status" value="1"/>
</dbReference>
<evidence type="ECO:0000259" key="8">
    <source>
        <dbReference type="PROSITE" id="PS50188"/>
    </source>
</evidence>
<dbReference type="InterPro" id="IPR001650">
    <property type="entry name" value="Helicase_C-like"/>
</dbReference>
<keyword evidence="2" id="KW-0540">Nuclease</keyword>
<dbReference type="Pfam" id="PF00271">
    <property type="entry name" value="Helicase_C"/>
    <property type="match status" value="1"/>
</dbReference>